<keyword evidence="7" id="KW-1185">Reference proteome</keyword>
<dbReference type="AlphaFoldDB" id="A0A2K2UB09"/>
<feature type="transmembrane region" description="Helical" evidence="4">
    <location>
        <begin position="357"/>
        <end position="378"/>
    </location>
</feature>
<proteinExistence type="predicted"/>
<feature type="transmembrane region" description="Helical" evidence="4">
    <location>
        <begin position="291"/>
        <end position="312"/>
    </location>
</feature>
<feature type="transmembrane region" description="Helical" evidence="4">
    <location>
        <begin position="161"/>
        <end position="179"/>
    </location>
</feature>
<evidence type="ECO:0000313" key="6">
    <source>
        <dbReference type="EMBL" id="PNV67507.1"/>
    </source>
</evidence>
<feature type="transmembrane region" description="Helical" evidence="4">
    <location>
        <begin position="135"/>
        <end position="155"/>
    </location>
</feature>
<evidence type="ECO:0000256" key="3">
    <source>
        <dbReference type="ARBA" id="ARBA00023163"/>
    </source>
</evidence>
<keyword evidence="4" id="KW-1133">Transmembrane helix</keyword>
<evidence type="ECO:0000256" key="1">
    <source>
        <dbReference type="ARBA" id="ARBA00023015"/>
    </source>
</evidence>
<dbReference type="Proteomes" id="UP000236197">
    <property type="component" value="Unassembled WGS sequence"/>
</dbReference>
<feature type="domain" description="HTH luxR-type" evidence="5">
    <location>
        <begin position="430"/>
        <end position="495"/>
    </location>
</feature>
<protein>
    <recommendedName>
        <fullName evidence="5">HTH luxR-type domain-containing protein</fullName>
    </recommendedName>
</protein>
<dbReference type="PANTHER" id="PTHR44688">
    <property type="entry name" value="DNA-BINDING TRANSCRIPTIONAL ACTIVATOR DEVR_DOSR"/>
    <property type="match status" value="1"/>
</dbReference>
<keyword evidence="1" id="KW-0805">Transcription regulation</keyword>
<dbReference type="PROSITE" id="PS50043">
    <property type="entry name" value="HTH_LUXR_2"/>
    <property type="match status" value="1"/>
</dbReference>
<keyword evidence="2" id="KW-0238">DNA-binding</keyword>
<dbReference type="RefSeq" id="WP_103265221.1">
    <property type="nucleotide sequence ID" value="NZ_CABMLE010000008.1"/>
</dbReference>
<evidence type="ECO:0000259" key="5">
    <source>
        <dbReference type="PROSITE" id="PS50043"/>
    </source>
</evidence>
<dbReference type="InterPro" id="IPR016032">
    <property type="entry name" value="Sig_transdc_resp-reg_C-effctor"/>
</dbReference>
<dbReference type="EMBL" id="PPEK01000008">
    <property type="protein sequence ID" value="PNV67507.1"/>
    <property type="molecule type" value="Genomic_DNA"/>
</dbReference>
<feature type="transmembrane region" description="Helical" evidence="4">
    <location>
        <begin position="71"/>
        <end position="97"/>
    </location>
</feature>
<dbReference type="GO" id="GO:0003677">
    <property type="term" value="F:DNA binding"/>
    <property type="evidence" value="ECO:0007669"/>
    <property type="project" value="UniProtKB-KW"/>
</dbReference>
<feature type="transmembrane region" description="Helical" evidence="4">
    <location>
        <begin position="269"/>
        <end position="285"/>
    </location>
</feature>
<feature type="transmembrane region" description="Helical" evidence="4">
    <location>
        <begin position="324"/>
        <end position="351"/>
    </location>
</feature>
<organism evidence="6 7">
    <name type="scientific">Enteroscipio rubneri</name>
    <dbReference type="NCBI Taxonomy" id="2070686"/>
    <lineage>
        <taxon>Bacteria</taxon>
        <taxon>Bacillati</taxon>
        <taxon>Actinomycetota</taxon>
        <taxon>Coriobacteriia</taxon>
        <taxon>Eggerthellales</taxon>
        <taxon>Eggerthellaceae</taxon>
        <taxon>Enteroscipio</taxon>
    </lineage>
</organism>
<dbReference type="SMART" id="SM00421">
    <property type="entry name" value="HTH_LUXR"/>
    <property type="match status" value="1"/>
</dbReference>
<evidence type="ECO:0000256" key="2">
    <source>
        <dbReference type="ARBA" id="ARBA00023125"/>
    </source>
</evidence>
<dbReference type="SUPFAM" id="SSF46894">
    <property type="entry name" value="C-terminal effector domain of the bipartite response regulators"/>
    <property type="match status" value="1"/>
</dbReference>
<feature type="transmembrane region" description="Helical" evidence="4">
    <location>
        <begin position="238"/>
        <end position="257"/>
    </location>
</feature>
<gene>
    <name evidence="6" type="ORF">C2L71_07885</name>
</gene>
<dbReference type="PANTHER" id="PTHR44688:SF16">
    <property type="entry name" value="DNA-BINDING TRANSCRIPTIONAL ACTIVATOR DEVR_DOSR"/>
    <property type="match status" value="1"/>
</dbReference>
<sequence length="510" mass="55428">MAVAFAGFVLYSVYVCTTFVSPTTISSVVEIGYLPKALYLFFIILGRMVGLAAVTVLLVRRKRQLPLAASVAASAACALVGFAIMAIVFQLTAVAHIEVLLPWFFASGVWIGAGDAFAIVLWFTFVSALPIRSSYVFLVGATVVAAVLYIATTFLPAPVPWVVAVASYFAALACCVRALRSGEHSARAERLVDPSADRRAFRHLGRPLVGVALMAFMAGLMMNVTGQENISLETYQRTAFVIMFSLNGILLLPALLAPQAFQVPRLYKFILPLSALGFLLLPLAWDAIGRGMVNSFVQVGFTFTNIIFYCLIAEEYRSEEASPLKVFCIMQLVVMGANFAGLFFAFFYIGYLEPGDIALTILALVAVYLILIATLVLFKDKNLVKEGGGRRGAPKARAADTLDAPVVTGGANESGASEADGVRASERAQVLIEQANLSVREREVLDHLRQGRAPKTIAKLLFVSENTVRFHIRNIYQKFGVHSRTELMELFDVELDAAAANMVRAPSRPE</sequence>
<keyword evidence="4" id="KW-0472">Membrane</keyword>
<name>A0A2K2UB09_9ACTN</name>
<reference evidence="7" key="1">
    <citation type="submission" date="2018-01" db="EMBL/GenBank/DDBJ databases">
        <title>Rubneribacter badeniensis gen. nov., sp. nov., and Colonibacter rubneri, gen. nov., sp. nov., WGS of new members of the Eggerthellaceae.</title>
        <authorList>
            <person name="Danylec N."/>
            <person name="Stoll D.A."/>
            <person name="Doetsch A."/>
            <person name="Kulling S.E."/>
            <person name="Huch M."/>
        </authorList>
    </citation>
    <scope>NUCLEOTIDE SEQUENCE [LARGE SCALE GENOMIC DNA]</scope>
    <source>
        <strain evidence="7">ResAG-96</strain>
    </source>
</reference>
<dbReference type="Pfam" id="PF00196">
    <property type="entry name" value="GerE"/>
    <property type="match status" value="1"/>
</dbReference>
<feature type="transmembrane region" description="Helical" evidence="4">
    <location>
        <begin position="103"/>
        <end position="123"/>
    </location>
</feature>
<dbReference type="CDD" id="cd06170">
    <property type="entry name" value="LuxR_C_like"/>
    <property type="match status" value="1"/>
</dbReference>
<keyword evidence="3" id="KW-0804">Transcription</keyword>
<accession>A0A2K2UB09</accession>
<dbReference type="GO" id="GO:0006355">
    <property type="term" value="P:regulation of DNA-templated transcription"/>
    <property type="evidence" value="ECO:0007669"/>
    <property type="project" value="InterPro"/>
</dbReference>
<evidence type="ECO:0000313" key="7">
    <source>
        <dbReference type="Proteomes" id="UP000236197"/>
    </source>
</evidence>
<comment type="caution">
    <text evidence="6">The sequence shown here is derived from an EMBL/GenBank/DDBJ whole genome shotgun (WGS) entry which is preliminary data.</text>
</comment>
<feature type="transmembrane region" description="Helical" evidence="4">
    <location>
        <begin position="208"/>
        <end position="226"/>
    </location>
</feature>
<keyword evidence="4" id="KW-0812">Transmembrane</keyword>
<dbReference type="Gene3D" id="1.10.10.10">
    <property type="entry name" value="Winged helix-like DNA-binding domain superfamily/Winged helix DNA-binding domain"/>
    <property type="match status" value="1"/>
</dbReference>
<dbReference type="InterPro" id="IPR000792">
    <property type="entry name" value="Tscrpt_reg_LuxR_C"/>
</dbReference>
<dbReference type="InterPro" id="IPR036388">
    <property type="entry name" value="WH-like_DNA-bd_sf"/>
</dbReference>
<feature type="transmembrane region" description="Helical" evidence="4">
    <location>
        <begin position="39"/>
        <end position="59"/>
    </location>
</feature>
<dbReference type="PRINTS" id="PR00038">
    <property type="entry name" value="HTHLUXR"/>
</dbReference>
<evidence type="ECO:0000256" key="4">
    <source>
        <dbReference type="SAM" id="Phobius"/>
    </source>
</evidence>